<feature type="region of interest" description="Disordered" evidence="1">
    <location>
        <begin position="291"/>
        <end position="324"/>
    </location>
</feature>
<accession>F0UL88</accession>
<evidence type="ECO:0000313" key="2">
    <source>
        <dbReference type="EMBL" id="EGC45362.1"/>
    </source>
</evidence>
<dbReference type="STRING" id="544711.F0UL88"/>
<evidence type="ECO:0000256" key="1">
    <source>
        <dbReference type="SAM" id="MobiDB-lite"/>
    </source>
</evidence>
<name>F0UL88_AJEC8</name>
<proteinExistence type="predicted"/>
<dbReference type="AlphaFoldDB" id="F0UL88"/>
<protein>
    <submittedName>
        <fullName evidence="2">Uncharacterized protein</fullName>
    </submittedName>
</protein>
<dbReference type="OrthoDB" id="25896at2759"/>
<dbReference type="EMBL" id="DS990639">
    <property type="protein sequence ID" value="EGC45362.1"/>
    <property type="molecule type" value="Genomic_DNA"/>
</dbReference>
<dbReference type="OMA" id="RAHEKFY"/>
<evidence type="ECO:0000313" key="3">
    <source>
        <dbReference type="Proteomes" id="UP000008142"/>
    </source>
</evidence>
<gene>
    <name evidence="2" type="ORF">HCEG_04577</name>
</gene>
<organism evidence="3">
    <name type="scientific">Ajellomyces capsulatus (strain H88)</name>
    <name type="common">Darling's disease fungus</name>
    <name type="synonym">Histoplasma capsulatum</name>
    <dbReference type="NCBI Taxonomy" id="544711"/>
    <lineage>
        <taxon>Eukaryota</taxon>
        <taxon>Fungi</taxon>
        <taxon>Dikarya</taxon>
        <taxon>Ascomycota</taxon>
        <taxon>Pezizomycotina</taxon>
        <taxon>Eurotiomycetes</taxon>
        <taxon>Eurotiomycetidae</taxon>
        <taxon>Onygenales</taxon>
        <taxon>Ajellomycetaceae</taxon>
        <taxon>Histoplasma</taxon>
    </lineage>
</organism>
<dbReference type="HOGENOM" id="CLU_541792_0_0_1"/>
<dbReference type="Proteomes" id="UP000008142">
    <property type="component" value="Unassembled WGS sequence"/>
</dbReference>
<reference evidence="3" key="1">
    <citation type="submission" date="2008-07" db="EMBL/GenBank/DDBJ databases">
        <title>Annotation of Ajellomyces capsulatus strain H88.</title>
        <authorList>
            <person name="Champion M."/>
            <person name="Cuomo C."/>
            <person name="Ma L.-J."/>
            <person name="Henn M.R."/>
            <person name="Sil A."/>
            <person name="Goldman B."/>
            <person name="Young S.K."/>
            <person name="Kodira C.D."/>
            <person name="Zeng Q."/>
            <person name="Koehrsen M."/>
            <person name="Alvarado L."/>
            <person name="Berlin A."/>
            <person name="Borenstein D."/>
            <person name="Chen Z."/>
            <person name="Engels R."/>
            <person name="Freedman E."/>
            <person name="Gellesch M."/>
            <person name="Goldberg J."/>
            <person name="Griggs A."/>
            <person name="Gujja S."/>
            <person name="Heiman D."/>
            <person name="Hepburn T."/>
            <person name="Howarth C."/>
            <person name="Jen D."/>
            <person name="Larson L."/>
            <person name="Lewis B."/>
            <person name="Mehta T."/>
            <person name="Park D."/>
            <person name="Pearson M."/>
            <person name="Roberts A."/>
            <person name="Saif S."/>
            <person name="Shea T."/>
            <person name="Shenoy N."/>
            <person name="Sisk P."/>
            <person name="Stolte C."/>
            <person name="Sykes S."/>
            <person name="Walk T."/>
            <person name="White J."/>
            <person name="Yandava C."/>
            <person name="Klein B."/>
            <person name="McEwen J.G."/>
            <person name="Puccia R."/>
            <person name="Goldman G.H."/>
            <person name="Felipe M.S."/>
            <person name="Nino-Vega G."/>
            <person name="San-Blas G."/>
            <person name="Taylor J."/>
            <person name="Mendoza L."/>
            <person name="Galagan J."/>
            <person name="Nusbaum C."/>
            <person name="Birren B."/>
        </authorList>
    </citation>
    <scope>NUCLEOTIDE SEQUENCE [LARGE SCALE GENOMIC DNA]</scope>
    <source>
        <strain evidence="3">H88</strain>
    </source>
</reference>
<sequence>MTRDVMVWQVVSRPKGTPLVDCISEIVTTYLNATNLIECIKRSNKRPLSEDALVGLEISLALGPPIVQGQYDCSIKRIGQQYVYGDETSQEEMKSILINLQATLQVGLQQAFMDNLKLNYGSFQTSSDSGHANSILCLGRLGEHLAPGVQMSRGLNSASLPPGTVEMPANGDLTDQEFSPLSTAGSVFSRVASSHTATTLSLHMKSESLSTAGKVVSPISTERSFGVFSHRNSPHYLLKVTVELPTNKSEALDGIWRLYRGSPISNHRNNETQSSIPTIRESSDELLYRPSLTAPQALGPRSFPTKQRPLGFEQDPPEAQYDSQNNQQSIYDAAILSTIEYALPSSHLDSASTVKPPLLPELGRSPSPPRLAILVKPTKRTEDSAFYRQGWKNIQQHRKSHTSRSTAVENLLGGLFWKPTNYNFRGPMTTSSDSFSHTSSYARAHEKFYRPRTGGHETIDASTALPSIRSWSLYLGIWMRVWSTCGPNSGVKIRRHRVVQEQE</sequence>